<keyword evidence="4" id="KW-0346">Stress response</keyword>
<dbReference type="PANTHER" id="PTHR19375">
    <property type="entry name" value="HEAT SHOCK PROTEIN 70KDA"/>
    <property type="match status" value="1"/>
</dbReference>
<keyword evidence="2 6" id="KW-0547">Nucleotide-binding</keyword>
<evidence type="ECO:0000256" key="5">
    <source>
        <dbReference type="ARBA" id="ARBA00023186"/>
    </source>
</evidence>
<keyword evidence="5" id="KW-0143">Chaperone</keyword>
<reference evidence="8" key="1">
    <citation type="journal article" date="2017" name="Plant J.">
        <title>The pomegranate (Punica granatum L.) genome and the genomics of punicalagin biosynthesis.</title>
        <authorList>
            <person name="Qin G."/>
            <person name="Xu C."/>
            <person name="Ming R."/>
            <person name="Tang H."/>
            <person name="Guyot R."/>
            <person name="Kramer E.M."/>
            <person name="Hu Y."/>
            <person name="Yi X."/>
            <person name="Qi Y."/>
            <person name="Xu X."/>
            <person name="Gao Z."/>
            <person name="Pan H."/>
            <person name="Jian J."/>
            <person name="Tian Y."/>
            <person name="Yue Z."/>
            <person name="Xu Y."/>
        </authorList>
    </citation>
    <scope>NUCLEOTIDE SEQUENCE [LARGE SCALE GENOMIC DNA]</scope>
    <source>
        <strain evidence="8">cv. Dabenzi</strain>
    </source>
</reference>
<dbReference type="AlphaFoldDB" id="A0A218XTC9"/>
<name>A0A218XTC9_PUNGR</name>
<dbReference type="SUPFAM" id="SSF100934">
    <property type="entry name" value="Heat shock protein 70kD (HSP70), C-terminal subdomain"/>
    <property type="match status" value="1"/>
</dbReference>
<evidence type="ECO:0000313" key="8">
    <source>
        <dbReference type="Proteomes" id="UP000197138"/>
    </source>
</evidence>
<dbReference type="SUPFAM" id="SSF53067">
    <property type="entry name" value="Actin-like ATPase domain"/>
    <property type="match status" value="2"/>
</dbReference>
<comment type="caution">
    <text evidence="7">The sequence shown here is derived from an EMBL/GenBank/DDBJ whole genome shotgun (WGS) entry which is preliminary data.</text>
</comment>
<protein>
    <recommendedName>
        <fullName evidence="9">Heat shock cognate 70 kDa protein-like</fullName>
    </recommendedName>
</protein>
<dbReference type="GO" id="GO:0005524">
    <property type="term" value="F:ATP binding"/>
    <property type="evidence" value="ECO:0007669"/>
    <property type="project" value="UniProtKB-KW"/>
</dbReference>
<dbReference type="InterPro" id="IPR029048">
    <property type="entry name" value="HSP70_C_sf"/>
</dbReference>
<accession>A0A218XTC9</accession>
<sequence length="634" mass="70674">MALVFDGPVVGIDLGTTHSSVAVWRDGQVEIIPNDQGNKRTPSYVAFTDTRRLIGDAAKNQVAMNPTNTVFGTAVKDAVITVPACFNIFQRQATKYAGQIAGLNTVRVVSEPTAAAIAYGLDKRRNFVRERNVLVFDLGGGTFDASILSIESGIFEVKATAGDTHIGGEDFDNRILYHFIQEFRRKYKKDISGNPRALRRLGTACESAKRTLSSNTTATIQIDALHMDVDFHSMITRKKFEELNMDLFKKCMELVEKCLRDAKMDKSRVNDVVLVGGSTRIPKVQQLLWEFFDRKELCKSINPDEAVVYGAAVQAAILSREVNEKVQDLLLLDVTPFSLGLGSAEGAMTIVILRNTPIPTSKEQVLSTSSDNQECFTISVYEGERVRTRDNNLLGTFELSGIPPAPKGIPQITARFSIHADGFLYVSMEEKTTGNKAELSVIDERSTLSREEVERMILDGKKYRAEDNEYRLKVVARNALETYVYSMKNALEDNTICPDISPAAKRMIQRAFDRAIEWSDENQLREVDEFEEKMKELERIVETGGMGPEFVDFIFYILALPVGTITQLINEKDMVGSIGNLYSSIENLNDTYVRSSLKRNLLEPKAPGYGSQNLLSLPVVTSSTSTTKKYCRCS</sequence>
<evidence type="ECO:0000256" key="1">
    <source>
        <dbReference type="ARBA" id="ARBA00007381"/>
    </source>
</evidence>
<dbReference type="PROSITE" id="PS00329">
    <property type="entry name" value="HSP70_2"/>
    <property type="match status" value="1"/>
</dbReference>
<dbReference type="SUPFAM" id="SSF100920">
    <property type="entry name" value="Heat shock protein 70kD (HSP70), peptide-binding domain"/>
    <property type="match status" value="1"/>
</dbReference>
<dbReference type="InterPro" id="IPR007750">
    <property type="entry name" value="DUF674"/>
</dbReference>
<evidence type="ECO:0008006" key="9">
    <source>
        <dbReference type="Google" id="ProtNLM"/>
    </source>
</evidence>
<evidence type="ECO:0000256" key="6">
    <source>
        <dbReference type="RuleBase" id="RU003322"/>
    </source>
</evidence>
<dbReference type="Pfam" id="PF05056">
    <property type="entry name" value="DUF674"/>
    <property type="match status" value="1"/>
</dbReference>
<evidence type="ECO:0000256" key="4">
    <source>
        <dbReference type="ARBA" id="ARBA00023016"/>
    </source>
</evidence>
<dbReference type="Gene3D" id="1.20.1270.10">
    <property type="match status" value="1"/>
</dbReference>
<dbReference type="FunFam" id="3.90.640.10:FF:000002">
    <property type="entry name" value="Heat shock 70 kDa"/>
    <property type="match status" value="1"/>
</dbReference>
<dbReference type="Pfam" id="PF00012">
    <property type="entry name" value="HSP70"/>
    <property type="match status" value="1"/>
</dbReference>
<dbReference type="InterPro" id="IPR029047">
    <property type="entry name" value="HSP70_peptide-bd_sf"/>
</dbReference>
<dbReference type="EMBL" id="MTKT01000813">
    <property type="protein sequence ID" value="OWM87512.1"/>
    <property type="molecule type" value="Genomic_DNA"/>
</dbReference>
<dbReference type="GO" id="GO:0140662">
    <property type="term" value="F:ATP-dependent protein folding chaperone"/>
    <property type="evidence" value="ECO:0007669"/>
    <property type="project" value="InterPro"/>
</dbReference>
<evidence type="ECO:0000313" key="7">
    <source>
        <dbReference type="EMBL" id="OWM87512.1"/>
    </source>
</evidence>
<dbReference type="InterPro" id="IPR013126">
    <property type="entry name" value="Hsp_70_fam"/>
</dbReference>
<dbReference type="FunFam" id="3.30.420.40:FF:000465">
    <property type="entry name" value="Heat shock cognate 70 kDa protein 2"/>
    <property type="match status" value="1"/>
</dbReference>
<dbReference type="FunFam" id="2.60.34.10:FF:000012">
    <property type="entry name" value="Heat shock 70 kDa protein"/>
    <property type="match status" value="1"/>
</dbReference>
<dbReference type="Proteomes" id="UP000197138">
    <property type="component" value="Unassembled WGS sequence"/>
</dbReference>
<dbReference type="InterPro" id="IPR043129">
    <property type="entry name" value="ATPase_NBD"/>
</dbReference>
<evidence type="ECO:0000256" key="3">
    <source>
        <dbReference type="ARBA" id="ARBA00022840"/>
    </source>
</evidence>
<proteinExistence type="inferred from homology"/>
<dbReference type="Gene3D" id="2.60.34.10">
    <property type="entry name" value="Substrate Binding Domain Of DNAk, Chain A, domain 1"/>
    <property type="match status" value="1"/>
</dbReference>
<dbReference type="Gene3D" id="3.30.420.40">
    <property type="match status" value="3"/>
</dbReference>
<dbReference type="PRINTS" id="PR00301">
    <property type="entry name" value="HEATSHOCK70"/>
</dbReference>
<gene>
    <name evidence="7" type="ORF">CDL15_Pgr022623</name>
</gene>
<evidence type="ECO:0000256" key="2">
    <source>
        <dbReference type="ARBA" id="ARBA00022741"/>
    </source>
</evidence>
<dbReference type="FunFam" id="3.30.420.40:FF:000535">
    <property type="entry name" value="Heat shock 70 kDa protein 1A"/>
    <property type="match status" value="1"/>
</dbReference>
<dbReference type="GO" id="GO:0006950">
    <property type="term" value="P:response to stress"/>
    <property type="evidence" value="ECO:0007669"/>
    <property type="project" value="UniProtKB-ARBA"/>
</dbReference>
<keyword evidence="3 6" id="KW-0067">ATP-binding</keyword>
<dbReference type="InterPro" id="IPR018181">
    <property type="entry name" value="Heat_shock_70_CS"/>
</dbReference>
<organism evidence="7 8">
    <name type="scientific">Punica granatum</name>
    <name type="common">Pomegranate</name>
    <dbReference type="NCBI Taxonomy" id="22663"/>
    <lineage>
        <taxon>Eukaryota</taxon>
        <taxon>Viridiplantae</taxon>
        <taxon>Streptophyta</taxon>
        <taxon>Embryophyta</taxon>
        <taxon>Tracheophyta</taxon>
        <taxon>Spermatophyta</taxon>
        <taxon>Magnoliopsida</taxon>
        <taxon>eudicotyledons</taxon>
        <taxon>Gunneridae</taxon>
        <taxon>Pentapetalae</taxon>
        <taxon>rosids</taxon>
        <taxon>malvids</taxon>
        <taxon>Myrtales</taxon>
        <taxon>Lythraceae</taxon>
        <taxon>Punica</taxon>
    </lineage>
</organism>
<comment type="similarity">
    <text evidence="1 6">Belongs to the heat shock protein 70 family.</text>
</comment>
<dbReference type="Gene3D" id="3.90.640.10">
    <property type="entry name" value="Actin, Chain A, domain 4"/>
    <property type="match status" value="1"/>
</dbReference>
<dbReference type="PROSITE" id="PS01036">
    <property type="entry name" value="HSP70_3"/>
    <property type="match status" value="1"/>
</dbReference>
<dbReference type="PROSITE" id="PS00297">
    <property type="entry name" value="HSP70_1"/>
    <property type="match status" value="1"/>
</dbReference>